<evidence type="ECO:0000256" key="1">
    <source>
        <dbReference type="ARBA" id="ARBA00001947"/>
    </source>
</evidence>
<evidence type="ECO:0000313" key="14">
    <source>
        <dbReference type="Proteomes" id="UP000823982"/>
    </source>
</evidence>
<dbReference type="AlphaFoldDB" id="A0A9D1EQ25"/>
<evidence type="ECO:0000256" key="7">
    <source>
        <dbReference type="ARBA" id="ARBA00022833"/>
    </source>
</evidence>
<evidence type="ECO:0000256" key="2">
    <source>
        <dbReference type="ARBA" id="ARBA00004141"/>
    </source>
</evidence>
<feature type="domain" description="PDZ" evidence="12">
    <location>
        <begin position="75"/>
        <end position="161"/>
    </location>
</feature>
<feature type="transmembrane region" description="Helical" evidence="11">
    <location>
        <begin position="308"/>
        <end position="328"/>
    </location>
</feature>
<proteinExistence type="inferred from homology"/>
<keyword evidence="9" id="KW-0482">Metalloprotease</keyword>
<evidence type="ECO:0000313" key="13">
    <source>
        <dbReference type="EMBL" id="HIS25022.1"/>
    </source>
</evidence>
<dbReference type="SUPFAM" id="SSF50156">
    <property type="entry name" value="PDZ domain-like"/>
    <property type="match status" value="1"/>
</dbReference>
<dbReference type="GO" id="GO:0004222">
    <property type="term" value="F:metalloendopeptidase activity"/>
    <property type="evidence" value="ECO:0007669"/>
    <property type="project" value="InterPro"/>
</dbReference>
<gene>
    <name evidence="13" type="ORF">IAD01_06440</name>
</gene>
<keyword evidence="4 13" id="KW-0645">Protease</keyword>
<evidence type="ECO:0000256" key="9">
    <source>
        <dbReference type="ARBA" id="ARBA00023049"/>
    </source>
</evidence>
<evidence type="ECO:0000256" key="4">
    <source>
        <dbReference type="ARBA" id="ARBA00022670"/>
    </source>
</evidence>
<dbReference type="PANTHER" id="PTHR42837:SF2">
    <property type="entry name" value="MEMBRANE METALLOPROTEASE ARASP2, CHLOROPLASTIC-RELATED"/>
    <property type="match status" value="1"/>
</dbReference>
<dbReference type="GO" id="GO:0016020">
    <property type="term" value="C:membrane"/>
    <property type="evidence" value="ECO:0007669"/>
    <property type="project" value="UniProtKB-SubCell"/>
</dbReference>
<dbReference type="InterPro" id="IPR001478">
    <property type="entry name" value="PDZ"/>
</dbReference>
<keyword evidence="10 11" id="KW-0472">Membrane</keyword>
<dbReference type="GO" id="GO:0006508">
    <property type="term" value="P:proteolysis"/>
    <property type="evidence" value="ECO:0007669"/>
    <property type="project" value="UniProtKB-KW"/>
</dbReference>
<sequence>MIHELGHFTVAKLCGIKVNEFAIGMGPKIISWGKNETKYSWRALPIGGFVSMEGEDDASDDPRAFRNKKVWQRLLVVLAGAIMNLVLGFILLVIITACSDAIVTTTVAQFYTDDAASHMSGLEVGDEIIKVNGMRVYTDTDISYQFQTDEDMVFEMTVRRNGEIVTLPNVKFDSTVLEDGTRSLVIDFIVYGEEVTPGSVLSYASRKFVSVARMIWLSLADLIQGKYSINDLLGPVGIVGAIGQVVGTTEQGVAVSEMLSNLCYFVAFITINVGIFNLLPIPALDGSRAVFLIIEGIRRKPIKPEHEGMVHLIGMAALLLLMVVVTVSDITKLF</sequence>
<keyword evidence="6" id="KW-0378">Hydrolase</keyword>
<evidence type="ECO:0000256" key="5">
    <source>
        <dbReference type="ARBA" id="ARBA00022692"/>
    </source>
</evidence>
<comment type="cofactor">
    <cofactor evidence="1">
        <name>Zn(2+)</name>
        <dbReference type="ChEBI" id="CHEBI:29105"/>
    </cofactor>
</comment>
<dbReference type="Pfam" id="PF02163">
    <property type="entry name" value="Peptidase_M50"/>
    <property type="match status" value="1"/>
</dbReference>
<feature type="transmembrane region" description="Helical" evidence="11">
    <location>
        <begin position="74"/>
        <end position="95"/>
    </location>
</feature>
<keyword evidence="5 11" id="KW-0812">Transmembrane</keyword>
<evidence type="ECO:0000256" key="6">
    <source>
        <dbReference type="ARBA" id="ARBA00022801"/>
    </source>
</evidence>
<name>A0A9D1EQ25_9FIRM</name>
<accession>A0A9D1EQ25</accession>
<organism evidence="13 14">
    <name type="scientific">Candidatus Faeciplasma gallinarum</name>
    <dbReference type="NCBI Taxonomy" id="2840799"/>
    <lineage>
        <taxon>Bacteria</taxon>
        <taxon>Bacillati</taxon>
        <taxon>Bacillota</taxon>
        <taxon>Clostridia</taxon>
        <taxon>Eubacteriales</taxon>
        <taxon>Oscillospiraceae</taxon>
        <taxon>Oscillospiraceae incertae sedis</taxon>
        <taxon>Candidatus Faeciplasma</taxon>
    </lineage>
</organism>
<dbReference type="InterPro" id="IPR036034">
    <property type="entry name" value="PDZ_sf"/>
</dbReference>
<feature type="transmembrane region" description="Helical" evidence="11">
    <location>
        <begin position="258"/>
        <end position="279"/>
    </location>
</feature>
<dbReference type="PROSITE" id="PS50106">
    <property type="entry name" value="PDZ"/>
    <property type="match status" value="1"/>
</dbReference>
<dbReference type="CDD" id="cd06163">
    <property type="entry name" value="S2P-M50_PDZ_RseP-like"/>
    <property type="match status" value="1"/>
</dbReference>
<reference evidence="13" key="1">
    <citation type="submission" date="2020-10" db="EMBL/GenBank/DDBJ databases">
        <authorList>
            <person name="Gilroy R."/>
        </authorList>
    </citation>
    <scope>NUCLEOTIDE SEQUENCE</scope>
    <source>
        <strain evidence="13">CHK157-1446</strain>
    </source>
</reference>
<comment type="caution">
    <text evidence="13">The sequence shown here is derived from an EMBL/GenBank/DDBJ whole genome shotgun (WGS) entry which is preliminary data.</text>
</comment>
<keyword evidence="8 11" id="KW-1133">Transmembrane helix</keyword>
<comment type="subcellular location">
    <subcellularLocation>
        <location evidence="2">Membrane</location>
        <topology evidence="2">Multi-pass membrane protein</topology>
    </subcellularLocation>
</comment>
<dbReference type="PANTHER" id="PTHR42837">
    <property type="entry name" value="REGULATOR OF SIGMA-E PROTEASE RSEP"/>
    <property type="match status" value="1"/>
</dbReference>
<evidence type="ECO:0000256" key="11">
    <source>
        <dbReference type="SAM" id="Phobius"/>
    </source>
</evidence>
<evidence type="ECO:0000259" key="12">
    <source>
        <dbReference type="PROSITE" id="PS50106"/>
    </source>
</evidence>
<protein>
    <submittedName>
        <fullName evidence="13">Site-2 protease family protein</fullName>
    </submittedName>
</protein>
<evidence type="ECO:0000256" key="3">
    <source>
        <dbReference type="ARBA" id="ARBA00007931"/>
    </source>
</evidence>
<keyword evidence="7" id="KW-0862">Zinc</keyword>
<dbReference type="EMBL" id="DVIR01000057">
    <property type="protein sequence ID" value="HIS25022.1"/>
    <property type="molecule type" value="Genomic_DNA"/>
</dbReference>
<dbReference type="InterPro" id="IPR004387">
    <property type="entry name" value="Pept_M50_Zn"/>
</dbReference>
<evidence type="ECO:0000256" key="8">
    <source>
        <dbReference type="ARBA" id="ARBA00022989"/>
    </source>
</evidence>
<dbReference type="InterPro" id="IPR008915">
    <property type="entry name" value="Peptidase_M50"/>
</dbReference>
<dbReference type="Proteomes" id="UP000823982">
    <property type="component" value="Unassembled WGS sequence"/>
</dbReference>
<reference evidence="13" key="2">
    <citation type="journal article" date="2021" name="PeerJ">
        <title>Extensive microbial diversity within the chicken gut microbiome revealed by metagenomics and culture.</title>
        <authorList>
            <person name="Gilroy R."/>
            <person name="Ravi A."/>
            <person name="Getino M."/>
            <person name="Pursley I."/>
            <person name="Horton D.L."/>
            <person name="Alikhan N.F."/>
            <person name="Baker D."/>
            <person name="Gharbi K."/>
            <person name="Hall N."/>
            <person name="Watson M."/>
            <person name="Adriaenssens E.M."/>
            <person name="Foster-Nyarko E."/>
            <person name="Jarju S."/>
            <person name="Secka A."/>
            <person name="Antonio M."/>
            <person name="Oren A."/>
            <person name="Chaudhuri R.R."/>
            <person name="La Ragione R."/>
            <person name="Hildebrand F."/>
            <person name="Pallen M.J."/>
        </authorList>
    </citation>
    <scope>NUCLEOTIDE SEQUENCE</scope>
    <source>
        <strain evidence="13">CHK157-1446</strain>
    </source>
</reference>
<evidence type="ECO:0000256" key="10">
    <source>
        <dbReference type="ARBA" id="ARBA00023136"/>
    </source>
</evidence>
<dbReference type="Gene3D" id="2.30.42.10">
    <property type="match status" value="1"/>
</dbReference>
<comment type="similarity">
    <text evidence="3">Belongs to the peptidase M50B family.</text>
</comment>